<dbReference type="Proteomes" id="UP000435649">
    <property type="component" value="Unassembled WGS sequence"/>
</dbReference>
<sequence>MKCRRFTLIELLVVIAIIVILAAMLLPVLNQTRDRARQISCLGVIKQYSQATILYAGDNNDYPVPLYNLSWGNLWTNYVAFYQAGGISYDVTRVPHEYGYGYVARGMVCPGAMFSLESSLPYVLLNASYGRNDHAPSNGSYYTVKLGKIKRPADKLDFMDATVHGVAYHSAHHARYLSLLAVNGKESFWDTERRGVAYRHPNQSANLSFFDGHAANLNWREIRDEDGGFGDAAFQKHWRLDD</sequence>
<dbReference type="InterPro" id="IPR012902">
    <property type="entry name" value="N_methyl_site"/>
</dbReference>
<keyword evidence="1" id="KW-0812">Transmembrane</keyword>
<reference evidence="2 3" key="1">
    <citation type="submission" date="2019-08" db="EMBL/GenBank/DDBJ databases">
        <title>In-depth cultivation of the pig gut microbiome towards novel bacterial diversity and tailored functional studies.</title>
        <authorList>
            <person name="Wylensek D."/>
            <person name="Hitch T.C.A."/>
            <person name="Clavel T."/>
        </authorList>
    </citation>
    <scope>NUCLEOTIDE SEQUENCE [LARGE SCALE GENOMIC DNA]</scope>
    <source>
        <strain evidence="2 3">BBE-744-WT-12</strain>
    </source>
</reference>
<organism evidence="2 3">
    <name type="scientific">Victivallis lenta</name>
    <dbReference type="NCBI Taxonomy" id="2606640"/>
    <lineage>
        <taxon>Bacteria</taxon>
        <taxon>Pseudomonadati</taxon>
        <taxon>Lentisphaerota</taxon>
        <taxon>Lentisphaeria</taxon>
        <taxon>Victivallales</taxon>
        <taxon>Victivallaceae</taxon>
        <taxon>Victivallis</taxon>
    </lineage>
</organism>
<dbReference type="NCBIfam" id="TIGR02532">
    <property type="entry name" value="IV_pilin_GFxxxE"/>
    <property type="match status" value="1"/>
</dbReference>
<dbReference type="AlphaFoldDB" id="A0A844FZ72"/>
<dbReference type="SUPFAM" id="SSF54523">
    <property type="entry name" value="Pili subunits"/>
    <property type="match status" value="1"/>
</dbReference>
<protein>
    <submittedName>
        <fullName evidence="2">Type II secretion system protein</fullName>
    </submittedName>
</protein>
<evidence type="ECO:0000256" key="1">
    <source>
        <dbReference type="SAM" id="Phobius"/>
    </source>
</evidence>
<comment type="caution">
    <text evidence="2">The sequence shown here is derived from an EMBL/GenBank/DDBJ whole genome shotgun (WGS) entry which is preliminary data.</text>
</comment>
<accession>A0A844FZ72</accession>
<dbReference type="InterPro" id="IPR045584">
    <property type="entry name" value="Pilin-like"/>
</dbReference>
<dbReference type="EMBL" id="VUNS01000001">
    <property type="protein sequence ID" value="MST95731.1"/>
    <property type="molecule type" value="Genomic_DNA"/>
</dbReference>
<evidence type="ECO:0000313" key="3">
    <source>
        <dbReference type="Proteomes" id="UP000435649"/>
    </source>
</evidence>
<keyword evidence="1" id="KW-1133">Transmembrane helix</keyword>
<feature type="transmembrane region" description="Helical" evidence="1">
    <location>
        <begin position="7"/>
        <end position="29"/>
    </location>
</feature>
<keyword evidence="1" id="KW-0472">Membrane</keyword>
<dbReference type="Gene3D" id="3.30.700.10">
    <property type="entry name" value="Glycoprotein, Type 4 Pilin"/>
    <property type="match status" value="1"/>
</dbReference>
<dbReference type="PANTHER" id="PTHR30093">
    <property type="entry name" value="GENERAL SECRETION PATHWAY PROTEIN G"/>
    <property type="match status" value="1"/>
</dbReference>
<keyword evidence="3" id="KW-1185">Reference proteome</keyword>
<name>A0A844FZ72_9BACT</name>
<proteinExistence type="predicted"/>
<gene>
    <name evidence="2" type="ORF">FYJ85_01545</name>
</gene>
<evidence type="ECO:0000313" key="2">
    <source>
        <dbReference type="EMBL" id="MST95731.1"/>
    </source>
</evidence>
<dbReference type="RefSeq" id="WP_154416775.1">
    <property type="nucleotide sequence ID" value="NZ_DBFCGB010000233.1"/>
</dbReference>